<sequence>MRPTAPPRFGGTLTGMGATRRIRQGRRGVLAAGLVVVAAGSVVACDPTAGLNSATVAYTTDQVVTRELERRHTGVRWMTCNASYDEGASPSAGERTVARVDCEGQTDDGEDITVDGHVTRVVEGACVRGELTAKVDGRQRFRVSGLGNCDATPTPPVSDPSRTGPRPTVTVTVTRTVYCQGRPDCWPEGK</sequence>
<feature type="region of interest" description="Disordered" evidence="1">
    <location>
        <begin position="146"/>
        <end position="168"/>
    </location>
</feature>
<dbReference type="AlphaFoldDB" id="A0A918L856"/>
<name>A0A918L856_STRGD</name>
<evidence type="ECO:0000313" key="2">
    <source>
        <dbReference type="EMBL" id="GGS19004.1"/>
    </source>
</evidence>
<evidence type="ECO:0000313" key="3">
    <source>
        <dbReference type="Proteomes" id="UP000653493"/>
    </source>
</evidence>
<reference evidence="2" key="1">
    <citation type="journal article" date="2014" name="Int. J. Syst. Evol. Microbiol.">
        <title>Complete genome sequence of Corynebacterium casei LMG S-19264T (=DSM 44701T), isolated from a smear-ripened cheese.</title>
        <authorList>
            <consortium name="US DOE Joint Genome Institute (JGI-PGF)"/>
            <person name="Walter F."/>
            <person name="Albersmeier A."/>
            <person name="Kalinowski J."/>
            <person name="Ruckert C."/>
        </authorList>
    </citation>
    <scope>NUCLEOTIDE SEQUENCE</scope>
    <source>
        <strain evidence="2">JCM 4234</strain>
    </source>
</reference>
<organism evidence="2 3">
    <name type="scientific">Streptomyces griseoviridis</name>
    <dbReference type="NCBI Taxonomy" id="45398"/>
    <lineage>
        <taxon>Bacteria</taxon>
        <taxon>Bacillati</taxon>
        <taxon>Actinomycetota</taxon>
        <taxon>Actinomycetes</taxon>
        <taxon>Kitasatosporales</taxon>
        <taxon>Streptomycetaceae</taxon>
        <taxon>Streptomyces</taxon>
    </lineage>
</organism>
<evidence type="ECO:0000256" key="1">
    <source>
        <dbReference type="SAM" id="MobiDB-lite"/>
    </source>
</evidence>
<dbReference type="EMBL" id="BMSL01000001">
    <property type="protein sequence ID" value="GGS19004.1"/>
    <property type="molecule type" value="Genomic_DNA"/>
</dbReference>
<protein>
    <submittedName>
        <fullName evidence="2">Lipoprotein</fullName>
    </submittedName>
</protein>
<dbReference type="Proteomes" id="UP000653493">
    <property type="component" value="Unassembled WGS sequence"/>
</dbReference>
<proteinExistence type="predicted"/>
<reference evidence="2" key="2">
    <citation type="submission" date="2020-09" db="EMBL/GenBank/DDBJ databases">
        <authorList>
            <person name="Sun Q."/>
            <person name="Ohkuma M."/>
        </authorList>
    </citation>
    <scope>NUCLEOTIDE SEQUENCE</scope>
    <source>
        <strain evidence="2">JCM 4234</strain>
    </source>
</reference>
<accession>A0A918L856</accession>
<comment type="caution">
    <text evidence="2">The sequence shown here is derived from an EMBL/GenBank/DDBJ whole genome shotgun (WGS) entry which is preliminary data.</text>
</comment>
<gene>
    <name evidence="2" type="ORF">GCM10010238_03950</name>
</gene>
<keyword evidence="3" id="KW-1185">Reference proteome</keyword>
<keyword evidence="2" id="KW-0449">Lipoprotein</keyword>